<sequence>MTPEKLVKNFNRCQDWEEKYLYIIELGERLAPISDDKRIDDYLIKGCQSQVWLDQVQDDQGVFHFSGDSDAAIVKGLIAVTVIAFEGKTAKEILDFDINQWFEELELHKHITPTRSQGLSAMVASIQKTAEIYS</sequence>
<feature type="domain" description="Fe-S metabolism associated" evidence="1">
    <location>
        <begin position="8"/>
        <end position="128"/>
    </location>
</feature>
<dbReference type="Pfam" id="PF02657">
    <property type="entry name" value="SufE"/>
    <property type="match status" value="1"/>
</dbReference>
<dbReference type="Proteomes" id="UP000018211">
    <property type="component" value="Unassembled WGS sequence"/>
</dbReference>
<evidence type="ECO:0000259" key="1">
    <source>
        <dbReference type="Pfam" id="PF02657"/>
    </source>
</evidence>
<comment type="caution">
    <text evidence="2">The sequence shown here is derived from an EMBL/GenBank/DDBJ whole genome shotgun (WGS) entry which is preliminary data.</text>
</comment>
<dbReference type="RefSeq" id="WP_004404115.1">
    <property type="nucleotide sequence ID" value="NZ_LK391965.1"/>
</dbReference>
<dbReference type="AlphaFoldDB" id="A0AAV2VS99"/>
<organism evidence="2 3">
    <name type="scientific">Vibrio nigripulchritudo SOn1</name>
    <dbReference type="NCBI Taxonomy" id="1238450"/>
    <lineage>
        <taxon>Bacteria</taxon>
        <taxon>Pseudomonadati</taxon>
        <taxon>Pseudomonadota</taxon>
        <taxon>Gammaproteobacteria</taxon>
        <taxon>Vibrionales</taxon>
        <taxon>Vibrionaceae</taxon>
        <taxon>Vibrio</taxon>
    </lineage>
</organism>
<dbReference type="NCBIfam" id="NF006792">
    <property type="entry name" value="PRK09296.1"/>
    <property type="match status" value="1"/>
</dbReference>
<reference evidence="2 3" key="1">
    <citation type="journal article" date="2013" name="ISME J.">
        <title>Comparative genomics of pathogenic lineages of Vibrio nigripulchritudo identifies virulence-associated traits.</title>
        <authorList>
            <person name="Goudenege D."/>
            <person name="Labreuche Y."/>
            <person name="Krin E."/>
            <person name="Ansquer D."/>
            <person name="Mangenot S."/>
            <person name="Calteau A."/>
            <person name="Medigue C."/>
            <person name="Mazel D."/>
            <person name="Polz M.F."/>
            <person name="Le Roux F."/>
        </authorList>
    </citation>
    <scope>NUCLEOTIDE SEQUENCE [LARGE SCALE GENOMIC DNA]</scope>
    <source>
        <strain evidence="2 3">SOn1</strain>
    </source>
</reference>
<dbReference type="SUPFAM" id="SSF82649">
    <property type="entry name" value="SufE/NifU"/>
    <property type="match status" value="1"/>
</dbReference>
<dbReference type="PANTHER" id="PTHR43597">
    <property type="entry name" value="SULFUR ACCEPTOR PROTEIN CSDE"/>
    <property type="match status" value="1"/>
</dbReference>
<dbReference type="InterPro" id="IPR003808">
    <property type="entry name" value="Fe-S_metab-assoc_dom"/>
</dbReference>
<protein>
    <submittedName>
        <fullName evidence="2">Cysteine desulfuration protein sufE</fullName>
    </submittedName>
</protein>
<gene>
    <name evidence="2" type="primary">sufE</name>
    <name evidence="2" type="ORF">VIBNISOn1_30234</name>
</gene>
<proteinExistence type="predicted"/>
<dbReference type="EMBL" id="CAOF01000120">
    <property type="protein sequence ID" value="CCO47536.1"/>
    <property type="molecule type" value="Genomic_DNA"/>
</dbReference>
<name>A0AAV2VS99_9VIBR</name>
<accession>A0AAV2VS99</accession>
<dbReference type="PANTHER" id="PTHR43597:SF3">
    <property type="entry name" value="CYSTEINE DESULFURATION PROTEIN SUFE"/>
    <property type="match status" value="1"/>
</dbReference>
<dbReference type="Gene3D" id="3.90.1010.10">
    <property type="match status" value="1"/>
</dbReference>
<evidence type="ECO:0000313" key="2">
    <source>
        <dbReference type="EMBL" id="CCO47536.1"/>
    </source>
</evidence>
<evidence type="ECO:0000313" key="3">
    <source>
        <dbReference type="Proteomes" id="UP000018211"/>
    </source>
</evidence>